<keyword evidence="3" id="KW-1185">Reference proteome</keyword>
<name>A0AAV3RYZ0_LITER</name>
<organism evidence="2 3">
    <name type="scientific">Lithospermum erythrorhizon</name>
    <name type="common">Purple gromwell</name>
    <name type="synonym">Lithospermum officinale var. erythrorhizon</name>
    <dbReference type="NCBI Taxonomy" id="34254"/>
    <lineage>
        <taxon>Eukaryota</taxon>
        <taxon>Viridiplantae</taxon>
        <taxon>Streptophyta</taxon>
        <taxon>Embryophyta</taxon>
        <taxon>Tracheophyta</taxon>
        <taxon>Spermatophyta</taxon>
        <taxon>Magnoliopsida</taxon>
        <taxon>eudicotyledons</taxon>
        <taxon>Gunneridae</taxon>
        <taxon>Pentapetalae</taxon>
        <taxon>asterids</taxon>
        <taxon>lamiids</taxon>
        <taxon>Boraginales</taxon>
        <taxon>Boraginaceae</taxon>
        <taxon>Boraginoideae</taxon>
        <taxon>Lithospermeae</taxon>
        <taxon>Lithospermum</taxon>
    </lineage>
</organism>
<dbReference type="EMBL" id="BAABME010012220">
    <property type="protein sequence ID" value="GAA0184856.1"/>
    <property type="molecule type" value="Genomic_DNA"/>
</dbReference>
<dbReference type="InterPro" id="IPR054722">
    <property type="entry name" value="PolX-like_BBD"/>
</dbReference>
<protein>
    <recommendedName>
        <fullName evidence="1">Retrovirus-related Pol polyprotein from transposon TNT 1-94-like beta-barrel domain-containing protein</fullName>
    </recommendedName>
</protein>
<feature type="domain" description="Retrovirus-related Pol polyprotein from transposon TNT 1-94-like beta-barrel" evidence="1">
    <location>
        <begin position="12"/>
        <end position="89"/>
    </location>
</feature>
<dbReference type="Pfam" id="PF22936">
    <property type="entry name" value="Pol_BBD"/>
    <property type="match status" value="1"/>
</dbReference>
<accession>A0AAV3RYZ0</accession>
<dbReference type="AlphaFoldDB" id="A0AAV3RYZ0"/>
<proteinExistence type="predicted"/>
<evidence type="ECO:0000259" key="1">
    <source>
        <dbReference type="Pfam" id="PF22936"/>
    </source>
</evidence>
<dbReference type="Proteomes" id="UP001454036">
    <property type="component" value="Unassembled WGS sequence"/>
</dbReference>
<evidence type="ECO:0000313" key="3">
    <source>
        <dbReference type="Proteomes" id="UP001454036"/>
    </source>
</evidence>
<gene>
    <name evidence="2" type="ORF">LIER_32144</name>
</gene>
<evidence type="ECO:0000313" key="2">
    <source>
        <dbReference type="EMBL" id="GAA0184856.1"/>
    </source>
</evidence>
<reference evidence="2 3" key="1">
    <citation type="submission" date="2024-01" db="EMBL/GenBank/DDBJ databases">
        <title>The complete chloroplast genome sequence of Lithospermum erythrorhizon: insights into the phylogenetic relationship among Boraginaceae species and the maternal lineages of purple gromwells.</title>
        <authorList>
            <person name="Okada T."/>
            <person name="Watanabe K."/>
        </authorList>
    </citation>
    <scope>NUCLEOTIDE SEQUENCE [LARGE SCALE GENOMIC DNA]</scope>
</reference>
<sequence>MNIEDDDQVTFYPDSGASAHMTGNSSILTYLQPYYGNDKVMVGNDTLLPITHIGRVRLTTTSVDSLIKDVLLVLQLKQNLLSIHKFYQNKCCTVEFNNHSFLVKDKKTQVPFLKCSNQGSLYPFSSSYSAYFNTLSVVLSKSVTWHQRLGHPGDSVFHFMV</sequence>
<comment type="caution">
    <text evidence="2">The sequence shown here is derived from an EMBL/GenBank/DDBJ whole genome shotgun (WGS) entry which is preliminary data.</text>
</comment>